<accession>A0A916QZN8</accession>
<evidence type="ECO:0000313" key="2">
    <source>
        <dbReference type="Proteomes" id="UP000628017"/>
    </source>
</evidence>
<dbReference type="PIRSF" id="PIRSF030771">
    <property type="entry name" value="UCP030771"/>
    <property type="match status" value="1"/>
</dbReference>
<dbReference type="InterPro" id="IPR011231">
    <property type="entry name" value="Phage_VT1-Sakai_H0018"/>
</dbReference>
<reference evidence="1" key="1">
    <citation type="journal article" date="2014" name="Int. J. Syst. Evol. Microbiol.">
        <title>Complete genome sequence of Corynebacterium casei LMG S-19264T (=DSM 44701T), isolated from a smear-ripened cheese.</title>
        <authorList>
            <consortium name="US DOE Joint Genome Institute (JGI-PGF)"/>
            <person name="Walter F."/>
            <person name="Albersmeier A."/>
            <person name="Kalinowski J."/>
            <person name="Ruckert C."/>
        </authorList>
    </citation>
    <scope>NUCLEOTIDE SEQUENCE</scope>
    <source>
        <strain evidence="1">CGMCC 1.15880</strain>
    </source>
</reference>
<dbReference type="Proteomes" id="UP000628017">
    <property type="component" value="Unassembled WGS sequence"/>
</dbReference>
<dbReference type="Pfam" id="PF09956">
    <property type="entry name" value="Phage_cement_2"/>
    <property type="match status" value="1"/>
</dbReference>
<organism evidence="1 2">
    <name type="scientific">Neptunicoccus cionae</name>
    <dbReference type="NCBI Taxonomy" id="2035344"/>
    <lineage>
        <taxon>Bacteria</taxon>
        <taxon>Pseudomonadati</taxon>
        <taxon>Pseudomonadota</taxon>
        <taxon>Alphaproteobacteria</taxon>
        <taxon>Rhodobacterales</taxon>
        <taxon>Paracoccaceae</taxon>
        <taxon>Neptunicoccus</taxon>
    </lineage>
</organism>
<comment type="caution">
    <text evidence="1">The sequence shown here is derived from an EMBL/GenBank/DDBJ whole genome shotgun (WGS) entry which is preliminary data.</text>
</comment>
<evidence type="ECO:0000313" key="1">
    <source>
        <dbReference type="EMBL" id="GGA23956.1"/>
    </source>
</evidence>
<reference evidence="1" key="2">
    <citation type="submission" date="2020-09" db="EMBL/GenBank/DDBJ databases">
        <authorList>
            <person name="Sun Q."/>
            <person name="Zhou Y."/>
        </authorList>
    </citation>
    <scope>NUCLEOTIDE SEQUENCE</scope>
    <source>
        <strain evidence="1">CGMCC 1.15880</strain>
    </source>
</reference>
<evidence type="ECO:0008006" key="3">
    <source>
        <dbReference type="Google" id="ProtNLM"/>
    </source>
</evidence>
<gene>
    <name evidence="1" type="ORF">GCM10011498_26120</name>
</gene>
<name>A0A916QZN8_9RHOB</name>
<dbReference type="RefSeq" id="WP_188676030.1">
    <property type="nucleotide sequence ID" value="NZ_BMKA01000003.1"/>
</dbReference>
<keyword evidence="2" id="KW-1185">Reference proteome</keyword>
<dbReference type="EMBL" id="BMKA01000003">
    <property type="protein sequence ID" value="GGA23956.1"/>
    <property type="molecule type" value="Genomic_DNA"/>
</dbReference>
<proteinExistence type="predicted"/>
<sequence>MKNFIQTGANISVIAAAAADAGDPVLIGSLFGVATSDAAIGETVTLVRTGVFELPKTSAQAWTVGAKIYFDGSACTTVVSTNKLIGVAVQSAADPSATGIVLLDGAAR</sequence>
<dbReference type="AlphaFoldDB" id="A0A916QZN8"/>
<protein>
    <recommendedName>
        <fullName evidence="3">DUF2190 domain-containing protein</fullName>
    </recommendedName>
</protein>